<dbReference type="Proteomes" id="UP001293593">
    <property type="component" value="Unassembled WGS sequence"/>
</dbReference>
<proteinExistence type="predicted"/>
<evidence type="ECO:0000256" key="1">
    <source>
        <dbReference type="ARBA" id="ARBA00004477"/>
    </source>
</evidence>
<dbReference type="EMBL" id="JAWXYG010000012">
    <property type="protein sequence ID" value="KAK4256562.1"/>
    <property type="molecule type" value="Genomic_DNA"/>
</dbReference>
<keyword evidence="4 6" id="KW-1133">Transmembrane helix</keyword>
<evidence type="ECO:0000313" key="9">
    <source>
        <dbReference type="Proteomes" id="UP001293593"/>
    </source>
</evidence>
<keyword evidence="2 6" id="KW-0812">Transmembrane</keyword>
<dbReference type="InterPro" id="IPR045064">
    <property type="entry name" value="Reticulon-like"/>
</dbReference>
<accession>A0AAE1ITP6</accession>
<comment type="subcellular location">
    <subcellularLocation>
        <location evidence="1 6">Endoplasmic reticulum membrane</location>
        <topology evidence="1 6">Multi-pass membrane protein</topology>
    </subcellularLocation>
</comment>
<reference evidence="8" key="1">
    <citation type="submission" date="2023-10" db="EMBL/GenBank/DDBJ databases">
        <title>Chromosome-level genome of the transformable northern wattle, Acacia crassicarpa.</title>
        <authorList>
            <person name="Massaro I."/>
            <person name="Sinha N.R."/>
            <person name="Poethig S."/>
            <person name="Leichty A.R."/>
        </authorList>
    </citation>
    <scope>NUCLEOTIDE SEQUENCE</scope>
    <source>
        <strain evidence="8">Acra3RX</strain>
        <tissue evidence="8">Leaf</tissue>
    </source>
</reference>
<keyword evidence="9" id="KW-1185">Reference proteome</keyword>
<dbReference type="PROSITE" id="PS50845">
    <property type="entry name" value="RETICULON"/>
    <property type="match status" value="1"/>
</dbReference>
<feature type="transmembrane region" description="Helical" evidence="6">
    <location>
        <begin position="68"/>
        <end position="89"/>
    </location>
</feature>
<sequence>MAHYASENENEITTLRPKLFQHERPLHEVLGGGKVADVLLWRNKNVSAALLLGVTAIWFLFEVVEYNFVTLLCHISITTMLLLFIWSTLADILKWSGPQIPDIILQDSFFQNLASIIHRRFNHFIQTLLYISYGKDLPRFFLIVVSLYILSVIGAYFKFVNLLYIGCLCVQTLPFVYERYEQEIDNLVGDVILDLRKKYIQFEKRYLNKIPRGPVKEKKNR</sequence>
<name>A0AAE1ITP6_9FABA</name>
<feature type="domain" description="Reticulon" evidence="7">
    <location>
        <begin position="35"/>
        <end position="221"/>
    </location>
</feature>
<organism evidence="8 9">
    <name type="scientific">Acacia crassicarpa</name>
    <name type="common">northern wattle</name>
    <dbReference type="NCBI Taxonomy" id="499986"/>
    <lineage>
        <taxon>Eukaryota</taxon>
        <taxon>Viridiplantae</taxon>
        <taxon>Streptophyta</taxon>
        <taxon>Embryophyta</taxon>
        <taxon>Tracheophyta</taxon>
        <taxon>Spermatophyta</taxon>
        <taxon>Magnoliopsida</taxon>
        <taxon>eudicotyledons</taxon>
        <taxon>Gunneridae</taxon>
        <taxon>Pentapetalae</taxon>
        <taxon>rosids</taxon>
        <taxon>fabids</taxon>
        <taxon>Fabales</taxon>
        <taxon>Fabaceae</taxon>
        <taxon>Caesalpinioideae</taxon>
        <taxon>mimosoid clade</taxon>
        <taxon>Acacieae</taxon>
        <taxon>Acacia</taxon>
    </lineage>
</organism>
<keyword evidence="5 6" id="KW-0472">Membrane</keyword>
<dbReference type="InterPro" id="IPR003388">
    <property type="entry name" value="Reticulon"/>
</dbReference>
<comment type="caution">
    <text evidence="8">The sequence shown here is derived from an EMBL/GenBank/DDBJ whole genome shotgun (WGS) entry which is preliminary data.</text>
</comment>
<feature type="transmembrane region" description="Helical" evidence="6">
    <location>
        <begin position="45"/>
        <end position="61"/>
    </location>
</feature>
<evidence type="ECO:0000256" key="3">
    <source>
        <dbReference type="ARBA" id="ARBA00022824"/>
    </source>
</evidence>
<evidence type="ECO:0000256" key="5">
    <source>
        <dbReference type="ARBA" id="ARBA00023136"/>
    </source>
</evidence>
<dbReference type="Pfam" id="PF02453">
    <property type="entry name" value="Reticulon"/>
    <property type="match status" value="1"/>
</dbReference>
<dbReference type="GO" id="GO:0009617">
    <property type="term" value="P:response to bacterium"/>
    <property type="evidence" value="ECO:0007669"/>
    <property type="project" value="InterPro"/>
</dbReference>
<gene>
    <name evidence="8" type="ORF">QN277_006269</name>
</gene>
<protein>
    <recommendedName>
        <fullName evidence="6">Reticulon-like protein</fullName>
    </recommendedName>
</protein>
<keyword evidence="3 6" id="KW-0256">Endoplasmic reticulum</keyword>
<dbReference type="AlphaFoldDB" id="A0AAE1ITP6"/>
<dbReference type="GO" id="GO:0005789">
    <property type="term" value="C:endoplasmic reticulum membrane"/>
    <property type="evidence" value="ECO:0007669"/>
    <property type="project" value="UniProtKB-SubCell"/>
</dbReference>
<evidence type="ECO:0000256" key="4">
    <source>
        <dbReference type="ARBA" id="ARBA00022989"/>
    </source>
</evidence>
<dbReference type="PANTHER" id="PTHR10994:SF85">
    <property type="entry name" value="RETICULON-LIKE PROTEIN B9"/>
    <property type="match status" value="1"/>
</dbReference>
<dbReference type="PANTHER" id="PTHR10994">
    <property type="entry name" value="RETICULON"/>
    <property type="match status" value="1"/>
</dbReference>
<evidence type="ECO:0000256" key="2">
    <source>
        <dbReference type="ARBA" id="ARBA00022692"/>
    </source>
</evidence>
<evidence type="ECO:0000259" key="7">
    <source>
        <dbReference type="PROSITE" id="PS50845"/>
    </source>
</evidence>
<evidence type="ECO:0000313" key="8">
    <source>
        <dbReference type="EMBL" id="KAK4256562.1"/>
    </source>
</evidence>
<feature type="transmembrane region" description="Helical" evidence="6">
    <location>
        <begin position="137"/>
        <end position="157"/>
    </location>
</feature>
<evidence type="ECO:0000256" key="6">
    <source>
        <dbReference type="RuleBase" id="RU363132"/>
    </source>
</evidence>